<dbReference type="EMBL" id="PTJA01000013">
    <property type="protein sequence ID" value="PPK78780.1"/>
    <property type="molecule type" value="Genomic_DNA"/>
</dbReference>
<proteinExistence type="predicted"/>
<dbReference type="Proteomes" id="UP000237749">
    <property type="component" value="Unassembled WGS sequence"/>
</dbReference>
<gene>
    <name evidence="2" type="ORF">BXY41_113112</name>
</gene>
<dbReference type="RefSeq" id="WP_104438853.1">
    <property type="nucleotide sequence ID" value="NZ_PTJA01000013.1"/>
</dbReference>
<dbReference type="AlphaFoldDB" id="A0A2S6HMQ9"/>
<dbReference type="PROSITE" id="PS51257">
    <property type="entry name" value="PROKAR_LIPOPROTEIN"/>
    <property type="match status" value="1"/>
</dbReference>
<evidence type="ECO:0000313" key="2">
    <source>
        <dbReference type="EMBL" id="PPK78780.1"/>
    </source>
</evidence>
<accession>A0A2S6HMQ9</accession>
<comment type="caution">
    <text evidence="2">The sequence shown here is derived from an EMBL/GenBank/DDBJ whole genome shotgun (WGS) entry which is preliminary data.</text>
</comment>
<organism evidence="2 3">
    <name type="scientific">Lacrimispora xylanisolvens</name>
    <dbReference type="NCBI Taxonomy" id="384636"/>
    <lineage>
        <taxon>Bacteria</taxon>
        <taxon>Bacillati</taxon>
        <taxon>Bacillota</taxon>
        <taxon>Clostridia</taxon>
        <taxon>Lachnospirales</taxon>
        <taxon>Lachnospiraceae</taxon>
        <taxon>Lacrimispora</taxon>
    </lineage>
</organism>
<keyword evidence="1" id="KW-0732">Signal</keyword>
<dbReference type="OrthoDB" id="10000835at2"/>
<reference evidence="2 3" key="1">
    <citation type="submission" date="2018-02" db="EMBL/GenBank/DDBJ databases">
        <title>Genomic Encyclopedia of Archaeal and Bacterial Type Strains, Phase II (KMG-II): from individual species to whole genera.</title>
        <authorList>
            <person name="Goeker M."/>
        </authorList>
    </citation>
    <scope>NUCLEOTIDE SEQUENCE [LARGE SCALE GENOMIC DNA]</scope>
    <source>
        <strain evidence="2 3">DSM 3808</strain>
    </source>
</reference>
<feature type="signal peptide" evidence="1">
    <location>
        <begin position="1"/>
        <end position="20"/>
    </location>
</feature>
<evidence type="ECO:0000313" key="3">
    <source>
        <dbReference type="Proteomes" id="UP000237749"/>
    </source>
</evidence>
<sequence>MKKCIIIIGVCFLLSGCSKATLQKEMQTSAAERVTEESSTDDSEMNTQDLPNLDYLKKKLNECVAILGISEVSDAYYKNVEKIDSDTIFLDVILTTDLYKLKCTCSYIGLTDHWAVLYVENNENNHTYYIAPGHEETVDLYDYATDTLISKKKDNPETKDPVTDLNESMESINEDFDSKLDSIADEYNIRR</sequence>
<protein>
    <submittedName>
        <fullName evidence="2">Uncharacterized protein</fullName>
    </submittedName>
</protein>
<keyword evidence="3" id="KW-1185">Reference proteome</keyword>
<name>A0A2S6HMQ9_9FIRM</name>
<feature type="chain" id="PRO_5015447314" evidence="1">
    <location>
        <begin position="21"/>
        <end position="191"/>
    </location>
</feature>
<evidence type="ECO:0000256" key="1">
    <source>
        <dbReference type="SAM" id="SignalP"/>
    </source>
</evidence>